<dbReference type="GO" id="GO:0003700">
    <property type="term" value="F:DNA-binding transcription factor activity"/>
    <property type="evidence" value="ECO:0007669"/>
    <property type="project" value="TreeGrafter"/>
</dbReference>
<evidence type="ECO:0000256" key="4">
    <source>
        <dbReference type="ARBA" id="ARBA00023163"/>
    </source>
</evidence>
<dbReference type="SMART" id="SM00354">
    <property type="entry name" value="HTH_LACI"/>
    <property type="match status" value="1"/>
</dbReference>
<dbReference type="GO" id="GO:0000976">
    <property type="term" value="F:transcription cis-regulatory region binding"/>
    <property type="evidence" value="ECO:0007669"/>
    <property type="project" value="TreeGrafter"/>
</dbReference>
<feature type="domain" description="HTH lacI-type" evidence="5">
    <location>
        <begin position="2"/>
        <end position="56"/>
    </location>
</feature>
<dbReference type="AlphaFoldDB" id="A0A1B1YC11"/>
<reference evidence="7 8" key="1">
    <citation type="submission" date="2016-02" db="EMBL/GenBank/DDBJ databases">
        <title>Comparison of Clostridium stercorarium subspecies using comparative genomics and transcriptomics.</title>
        <authorList>
            <person name="Schellenberg J."/>
            <person name="Thallinger G."/>
            <person name="Levin D.B."/>
            <person name="Zhang X."/>
            <person name="Alvare G."/>
            <person name="Fristensky B."/>
            <person name="Sparling R."/>
        </authorList>
    </citation>
    <scope>NUCLEOTIDE SEQUENCE [LARGE SCALE GENOMIC DNA]</scope>
    <source>
        <strain evidence="7 8">DSM 2910</strain>
    </source>
</reference>
<dbReference type="Pfam" id="PF00356">
    <property type="entry name" value="LacI"/>
    <property type="match status" value="1"/>
</dbReference>
<dbReference type="RefSeq" id="WP_015358577.1">
    <property type="nucleotide sequence ID" value="NZ_CP014672.1"/>
</dbReference>
<dbReference type="SUPFAM" id="SSF47413">
    <property type="entry name" value="lambda repressor-like DNA-binding domains"/>
    <property type="match status" value="1"/>
</dbReference>
<dbReference type="Gene3D" id="1.10.260.40">
    <property type="entry name" value="lambda repressor-like DNA-binding domains"/>
    <property type="match status" value="1"/>
</dbReference>
<evidence type="ECO:0000313" key="7">
    <source>
        <dbReference type="EMBL" id="ANW98296.1"/>
    </source>
</evidence>
<dbReference type="Pfam" id="PF13377">
    <property type="entry name" value="Peripla_BP_3"/>
    <property type="match status" value="1"/>
</dbReference>
<dbReference type="SUPFAM" id="SSF53822">
    <property type="entry name" value="Periplasmic binding protein-like I"/>
    <property type="match status" value="1"/>
</dbReference>
<accession>A0A1B1YC11</accession>
<dbReference type="PANTHER" id="PTHR30146:SF148">
    <property type="entry name" value="HTH-TYPE TRANSCRIPTIONAL REPRESSOR PURR-RELATED"/>
    <property type="match status" value="1"/>
</dbReference>
<dbReference type="InterPro" id="IPR000843">
    <property type="entry name" value="HTH_LacI"/>
</dbReference>
<dbReference type="Gene3D" id="3.40.50.2300">
    <property type="match status" value="2"/>
</dbReference>
<dbReference type="PROSITE" id="PS50943">
    <property type="entry name" value="HTH_CROC1"/>
    <property type="match status" value="1"/>
</dbReference>
<dbReference type="InterPro" id="IPR001387">
    <property type="entry name" value="Cro/C1-type_HTH"/>
</dbReference>
<dbReference type="InterPro" id="IPR028082">
    <property type="entry name" value="Peripla_BP_I"/>
</dbReference>
<dbReference type="PROSITE" id="PS50932">
    <property type="entry name" value="HTH_LACI_2"/>
    <property type="match status" value="1"/>
</dbReference>
<dbReference type="CDD" id="cd01392">
    <property type="entry name" value="HTH_LacI"/>
    <property type="match status" value="1"/>
</dbReference>
<dbReference type="InterPro" id="IPR010982">
    <property type="entry name" value="Lambda_DNA-bd_dom_sf"/>
</dbReference>
<evidence type="ECO:0000259" key="5">
    <source>
        <dbReference type="PROSITE" id="PS50932"/>
    </source>
</evidence>
<gene>
    <name evidence="7" type="ORF">CSTERTH_04215</name>
</gene>
<protein>
    <submittedName>
        <fullName evidence="7">LacI family transcriptional regulator</fullName>
    </submittedName>
</protein>
<evidence type="ECO:0000313" key="8">
    <source>
        <dbReference type="Proteomes" id="UP000092971"/>
    </source>
</evidence>
<keyword evidence="1" id="KW-0678">Repressor</keyword>
<keyword evidence="2" id="KW-0805">Transcription regulation</keyword>
<evidence type="ECO:0000256" key="3">
    <source>
        <dbReference type="ARBA" id="ARBA00023125"/>
    </source>
</evidence>
<keyword evidence="4" id="KW-0804">Transcription</keyword>
<feature type="domain" description="HTH cro/C1-type" evidence="6">
    <location>
        <begin position="3"/>
        <end position="32"/>
    </location>
</feature>
<keyword evidence="3" id="KW-0238">DNA-binding</keyword>
<sequence length="362" mass="40618">MVTLKEIAQLCNVSVSTVSNILNGKTNVSEKTRQKVLEVVRRTGYKPNYFAQGIRKQKTRIIGIIVEDLNIFSTAPIVGAIMAYCEEHNYRTVLVDMRLYYKWSNTWYNDSQKYNSVLQPSVKELLSIKVDGIVYVAGHCRIIKCFPDDFGIPGIVVYGISDSPKYTSIVIDDEKGGYDIAKYLISMGHRKIGVIAGTPDNIHTMKRLEGFQKALFEEKILFNPDLVKYGDWMRASGYKLAESLVSQGVTAVFCMNDLMAVGLYHYLYEKGIRIGEDISVAGYDNKEIAECIKPGLTTNEIQLGKIGHEAAKVMIQMLEQGYEPAPGEIIKIPCRLVIRESVKKISEDASLENTNPVENSMD</sequence>
<evidence type="ECO:0000259" key="6">
    <source>
        <dbReference type="PROSITE" id="PS50943"/>
    </source>
</evidence>
<dbReference type="EMBL" id="CP014672">
    <property type="protein sequence ID" value="ANW98296.1"/>
    <property type="molecule type" value="Genomic_DNA"/>
</dbReference>
<dbReference type="CDD" id="cd06288">
    <property type="entry name" value="PBP1_sucrose_transcription_regulator"/>
    <property type="match status" value="1"/>
</dbReference>
<name>A0A1B1YC11_THEST</name>
<evidence type="ECO:0000256" key="2">
    <source>
        <dbReference type="ARBA" id="ARBA00023015"/>
    </source>
</evidence>
<dbReference type="InterPro" id="IPR046335">
    <property type="entry name" value="LacI/GalR-like_sensor"/>
</dbReference>
<dbReference type="OrthoDB" id="43195at2"/>
<evidence type="ECO:0000256" key="1">
    <source>
        <dbReference type="ARBA" id="ARBA00022491"/>
    </source>
</evidence>
<proteinExistence type="predicted"/>
<dbReference type="PANTHER" id="PTHR30146">
    <property type="entry name" value="LACI-RELATED TRANSCRIPTIONAL REPRESSOR"/>
    <property type="match status" value="1"/>
</dbReference>
<organism evidence="7 8">
    <name type="scientific">Thermoclostridium stercorarium subsp. thermolacticum DSM 2910</name>
    <dbReference type="NCBI Taxonomy" id="1121336"/>
    <lineage>
        <taxon>Bacteria</taxon>
        <taxon>Bacillati</taxon>
        <taxon>Bacillota</taxon>
        <taxon>Clostridia</taxon>
        <taxon>Eubacteriales</taxon>
        <taxon>Oscillospiraceae</taxon>
        <taxon>Thermoclostridium</taxon>
    </lineage>
</organism>
<dbReference type="Proteomes" id="UP000092971">
    <property type="component" value="Chromosome"/>
</dbReference>